<reference evidence="9 10" key="1">
    <citation type="submission" date="2018-11" db="EMBL/GenBank/DDBJ databases">
        <title>Vibrio LJC006 sp. nov., isolated from seawater during the bloom of the enteromorpha.</title>
        <authorList>
            <person name="Liang J."/>
        </authorList>
    </citation>
    <scope>NUCLEOTIDE SEQUENCE [LARGE SCALE GENOMIC DNA]</scope>
    <source>
        <strain evidence="9 10">LJC006</strain>
    </source>
</reference>
<dbReference type="Gene3D" id="1.10.3720.10">
    <property type="entry name" value="MetI-like"/>
    <property type="match status" value="1"/>
</dbReference>
<dbReference type="PANTHER" id="PTHR30193">
    <property type="entry name" value="ABC TRANSPORTER PERMEASE PROTEIN"/>
    <property type="match status" value="1"/>
</dbReference>
<dbReference type="Pfam" id="PF00528">
    <property type="entry name" value="BPD_transp_1"/>
    <property type="match status" value="1"/>
</dbReference>
<keyword evidence="3" id="KW-1003">Cell membrane</keyword>
<comment type="caution">
    <text evidence="9">The sequence shown here is derived from an EMBL/GenBank/DDBJ whole genome shotgun (WGS) entry which is preliminary data.</text>
</comment>
<dbReference type="InterPro" id="IPR000515">
    <property type="entry name" value="MetI-like"/>
</dbReference>
<evidence type="ECO:0000256" key="4">
    <source>
        <dbReference type="ARBA" id="ARBA00022692"/>
    </source>
</evidence>
<dbReference type="OrthoDB" id="9785347at2"/>
<dbReference type="GO" id="GO:0055085">
    <property type="term" value="P:transmembrane transport"/>
    <property type="evidence" value="ECO:0007669"/>
    <property type="project" value="InterPro"/>
</dbReference>
<feature type="transmembrane region" description="Helical" evidence="7">
    <location>
        <begin position="207"/>
        <end position="230"/>
    </location>
</feature>
<comment type="subcellular location">
    <subcellularLocation>
        <location evidence="1 7">Cell membrane</location>
        <topology evidence="1 7">Multi-pass membrane protein</topology>
    </subcellularLocation>
</comment>
<evidence type="ECO:0000256" key="2">
    <source>
        <dbReference type="ARBA" id="ARBA00022448"/>
    </source>
</evidence>
<gene>
    <name evidence="9" type="ORF">EES38_12425</name>
</gene>
<evidence type="ECO:0000256" key="5">
    <source>
        <dbReference type="ARBA" id="ARBA00022989"/>
    </source>
</evidence>
<dbReference type="PROSITE" id="PS50928">
    <property type="entry name" value="ABC_TM1"/>
    <property type="match status" value="1"/>
</dbReference>
<keyword evidence="5 7" id="KW-1133">Transmembrane helix</keyword>
<keyword evidence="10" id="KW-1185">Reference proteome</keyword>
<comment type="similarity">
    <text evidence="7">Belongs to the binding-protein-dependent transport system permease family.</text>
</comment>
<dbReference type="AlphaFoldDB" id="A0A3N9TFX5"/>
<dbReference type="PANTHER" id="PTHR30193:SF37">
    <property type="entry name" value="INNER MEMBRANE ABC TRANSPORTER PERMEASE PROTEIN YCJO"/>
    <property type="match status" value="1"/>
</dbReference>
<evidence type="ECO:0000256" key="7">
    <source>
        <dbReference type="RuleBase" id="RU363032"/>
    </source>
</evidence>
<organism evidence="9 10">
    <name type="scientific">Vibrio viridaestus</name>
    <dbReference type="NCBI Taxonomy" id="2487322"/>
    <lineage>
        <taxon>Bacteria</taxon>
        <taxon>Pseudomonadati</taxon>
        <taxon>Pseudomonadota</taxon>
        <taxon>Gammaproteobacteria</taxon>
        <taxon>Vibrionales</taxon>
        <taxon>Vibrionaceae</taxon>
        <taxon>Vibrio</taxon>
    </lineage>
</organism>
<keyword evidence="6 7" id="KW-0472">Membrane</keyword>
<accession>A0A3N9TFX5</accession>
<evidence type="ECO:0000313" key="10">
    <source>
        <dbReference type="Proteomes" id="UP000281112"/>
    </source>
</evidence>
<dbReference type="EMBL" id="RJVQ01000005">
    <property type="protein sequence ID" value="RQW62804.1"/>
    <property type="molecule type" value="Genomic_DNA"/>
</dbReference>
<feature type="domain" description="ABC transmembrane type-1" evidence="8">
    <location>
        <begin position="119"/>
        <end position="334"/>
    </location>
</feature>
<feature type="transmembrane region" description="Helical" evidence="7">
    <location>
        <begin position="314"/>
        <end position="333"/>
    </location>
</feature>
<evidence type="ECO:0000259" key="8">
    <source>
        <dbReference type="PROSITE" id="PS50928"/>
    </source>
</evidence>
<dbReference type="InterPro" id="IPR051393">
    <property type="entry name" value="ABC_transporter_permease"/>
</dbReference>
<keyword evidence="2 7" id="KW-0813">Transport</keyword>
<dbReference type="Proteomes" id="UP000281112">
    <property type="component" value="Unassembled WGS sequence"/>
</dbReference>
<keyword evidence="4 7" id="KW-0812">Transmembrane</keyword>
<feature type="transmembrane region" description="Helical" evidence="7">
    <location>
        <begin position="265"/>
        <end position="284"/>
    </location>
</feature>
<feature type="transmembrane region" description="Helical" evidence="7">
    <location>
        <begin position="123"/>
        <end position="144"/>
    </location>
</feature>
<evidence type="ECO:0000256" key="3">
    <source>
        <dbReference type="ARBA" id="ARBA00022475"/>
    </source>
</evidence>
<evidence type="ECO:0000313" key="9">
    <source>
        <dbReference type="EMBL" id="RQW62804.1"/>
    </source>
</evidence>
<proteinExistence type="inferred from homology"/>
<evidence type="ECO:0000256" key="6">
    <source>
        <dbReference type="ARBA" id="ARBA00023136"/>
    </source>
</evidence>
<dbReference type="CDD" id="cd06261">
    <property type="entry name" value="TM_PBP2"/>
    <property type="match status" value="1"/>
</dbReference>
<protein>
    <submittedName>
        <fullName evidence="9">Sugar ABC transporter permease</fullName>
    </submittedName>
</protein>
<dbReference type="GO" id="GO:0005886">
    <property type="term" value="C:plasma membrane"/>
    <property type="evidence" value="ECO:0007669"/>
    <property type="project" value="UniProtKB-SubCell"/>
</dbReference>
<sequence length="344" mass="38533">MGAPAFLCLLMFIVVPFVTAITMTFTNQRMMSPHPVEMIGLSNYERLLSINFLVVEPNRDGNGQLELNRDGQVTYPRLRTLIRKQYPELHGYYELRSVSLSNDSKLVILAKDPTFYLSLWNTLLFAMMVVPLQGGTALGLALLVNRSLKGTNFFRTVYFAPVVTSMVVVSIVWTFLYHKDSGLINEYLRVLSFGSIGPIDWLGDKSWAMPSIVIMSSWQGAGVQMLIFLAGLQGIPKDLYEAASIDGANSWQKFRYITLPGLKNTMVFIVISTTIAAFGLFTQVDVMTSGGPQGSTTTVMYHLIQKGFREMDTAYGSTISVIYFLIILAIAMFQKRLFDKKESK</sequence>
<dbReference type="InterPro" id="IPR035906">
    <property type="entry name" value="MetI-like_sf"/>
</dbReference>
<name>A0A3N9TFX5_9VIBR</name>
<evidence type="ECO:0000256" key="1">
    <source>
        <dbReference type="ARBA" id="ARBA00004651"/>
    </source>
</evidence>
<dbReference type="SUPFAM" id="SSF161098">
    <property type="entry name" value="MetI-like"/>
    <property type="match status" value="1"/>
</dbReference>
<feature type="transmembrane region" description="Helical" evidence="7">
    <location>
        <begin position="156"/>
        <end position="176"/>
    </location>
</feature>